<accession>A0A511NGQ7</accession>
<evidence type="ECO:0000313" key="4">
    <source>
        <dbReference type="Proteomes" id="UP000321245"/>
    </source>
</evidence>
<dbReference type="InterPro" id="IPR026444">
    <property type="entry name" value="Secre_tail"/>
</dbReference>
<sequence>MTSLLSAQTIFEDNFDSYEVGNVLNSKQEYEGYSEWHGQGNYLMILDQIEANYDVSNFQFQEEEGRGKILVNRATPSNGYLPVDLRKYIDFWDATENILRFELDFKPSSSSNSNAMVGIVARNLGGFTYNTKTKEVKGLFYLNGFAGFSEYVVALGNKKGAGDANRESLYINDNEWIRLKVEYDKTTKTIHFSIPQYNAEVSIKETGDYDLIATTPSAFLVQNYKHEEEGLATEFPVVKIDNVSMNSSKGNLGIDENTVKSTIKVYPNPVINEIHVANASAKTTYKVYNTTGQLVLSGELTNGKIQAAKLTSGVYFLALDSNGKQTQTKFIKK</sequence>
<evidence type="ECO:0000313" key="3">
    <source>
        <dbReference type="EMBL" id="GEM51847.1"/>
    </source>
</evidence>
<evidence type="ECO:0000259" key="2">
    <source>
        <dbReference type="Pfam" id="PF18962"/>
    </source>
</evidence>
<dbReference type="AlphaFoldDB" id="A0A511NGQ7"/>
<dbReference type="STRING" id="1218108.GCA_000382425_01036"/>
<reference evidence="3 4" key="1">
    <citation type="submission" date="2019-07" db="EMBL/GenBank/DDBJ databases">
        <title>Whole genome shotgun sequence of Empedobacter brevis NBRC 14943.</title>
        <authorList>
            <person name="Hosoyama A."/>
            <person name="Uohara A."/>
            <person name="Ohji S."/>
            <person name="Ichikawa N."/>
        </authorList>
    </citation>
    <scope>NUCLEOTIDE SEQUENCE [LARGE SCALE GENOMIC DNA]</scope>
    <source>
        <strain evidence="3 4">NBRC 14943</strain>
    </source>
</reference>
<proteinExistence type="predicted"/>
<dbReference type="Proteomes" id="UP000321245">
    <property type="component" value="Unassembled WGS sequence"/>
</dbReference>
<dbReference type="Pfam" id="PF18962">
    <property type="entry name" value="Por_Secre_tail"/>
    <property type="match status" value="1"/>
</dbReference>
<name>A0A511NGQ7_9FLAO</name>
<dbReference type="EMBL" id="BJXC01000009">
    <property type="protein sequence ID" value="GEM51847.1"/>
    <property type="molecule type" value="Genomic_DNA"/>
</dbReference>
<comment type="caution">
    <text evidence="3">The sequence shown here is derived from an EMBL/GenBank/DDBJ whole genome shotgun (WGS) entry which is preliminary data.</text>
</comment>
<keyword evidence="1" id="KW-0732">Signal</keyword>
<gene>
    <name evidence="3" type="ORF">EB1_16370</name>
</gene>
<keyword evidence="4" id="KW-1185">Reference proteome</keyword>
<protein>
    <recommendedName>
        <fullName evidence="2">Secretion system C-terminal sorting domain-containing protein</fullName>
    </recommendedName>
</protein>
<feature type="domain" description="Secretion system C-terminal sorting" evidence="2">
    <location>
        <begin position="265"/>
        <end position="331"/>
    </location>
</feature>
<organism evidence="3 4">
    <name type="scientific">Empedobacter brevis NBRC 14943 = ATCC 43319</name>
    <dbReference type="NCBI Taxonomy" id="1218108"/>
    <lineage>
        <taxon>Bacteria</taxon>
        <taxon>Pseudomonadati</taxon>
        <taxon>Bacteroidota</taxon>
        <taxon>Flavobacteriia</taxon>
        <taxon>Flavobacteriales</taxon>
        <taxon>Weeksellaceae</taxon>
        <taxon>Empedobacter</taxon>
    </lineage>
</organism>
<dbReference type="NCBIfam" id="TIGR04183">
    <property type="entry name" value="Por_Secre_tail"/>
    <property type="match status" value="1"/>
</dbReference>
<evidence type="ECO:0000256" key="1">
    <source>
        <dbReference type="ARBA" id="ARBA00022729"/>
    </source>
</evidence>